<name>A0ABU0KW54_9BACL</name>
<dbReference type="EMBL" id="JAUSWA010000002">
    <property type="protein sequence ID" value="MDQ0492473.1"/>
    <property type="molecule type" value="Genomic_DNA"/>
</dbReference>
<gene>
    <name evidence="1" type="ORF">QOZ95_000620</name>
</gene>
<accession>A0ABU0KW54</accession>
<dbReference type="Proteomes" id="UP001242811">
    <property type="component" value="Unassembled WGS sequence"/>
</dbReference>
<evidence type="ECO:0000313" key="1">
    <source>
        <dbReference type="EMBL" id="MDQ0492473.1"/>
    </source>
</evidence>
<reference evidence="1 2" key="1">
    <citation type="submission" date="2023-07" db="EMBL/GenBank/DDBJ databases">
        <title>Genomic Encyclopedia of Type Strains, Phase IV (KMG-IV): sequencing the most valuable type-strain genomes for metagenomic binning, comparative biology and taxonomic classification.</title>
        <authorList>
            <person name="Goeker M."/>
        </authorList>
    </citation>
    <scope>NUCLEOTIDE SEQUENCE [LARGE SCALE GENOMIC DNA]</scope>
    <source>
        <strain evidence="1 2">DSM 14914</strain>
    </source>
</reference>
<sequence>MQGEGYLDLTVNMYSYEAACRDAMDWIGRGEIMEPAALRQFVKEQISRLQKLYAGI</sequence>
<keyword evidence="2" id="KW-1185">Reference proteome</keyword>
<protein>
    <recommendedName>
        <fullName evidence="3">WYL domain-containing protein</fullName>
    </recommendedName>
</protein>
<evidence type="ECO:0000313" key="2">
    <source>
        <dbReference type="Proteomes" id="UP001242811"/>
    </source>
</evidence>
<dbReference type="RefSeq" id="WP_244316173.1">
    <property type="nucleotide sequence ID" value="NZ_CP045298.1"/>
</dbReference>
<comment type="caution">
    <text evidence="1">The sequence shown here is derived from an EMBL/GenBank/DDBJ whole genome shotgun (WGS) entry which is preliminary data.</text>
</comment>
<evidence type="ECO:0008006" key="3">
    <source>
        <dbReference type="Google" id="ProtNLM"/>
    </source>
</evidence>
<organism evidence="1 2">
    <name type="scientific">Paenibacillus brasilensis</name>
    <dbReference type="NCBI Taxonomy" id="128574"/>
    <lineage>
        <taxon>Bacteria</taxon>
        <taxon>Bacillati</taxon>
        <taxon>Bacillota</taxon>
        <taxon>Bacilli</taxon>
        <taxon>Bacillales</taxon>
        <taxon>Paenibacillaceae</taxon>
        <taxon>Paenibacillus</taxon>
    </lineage>
</organism>
<proteinExistence type="predicted"/>